<dbReference type="InterPro" id="IPR002387">
    <property type="entry name" value="Plastocyanin"/>
</dbReference>
<keyword evidence="10" id="KW-0732">Signal</keyword>
<dbReference type="NCBIfam" id="TIGR02656">
    <property type="entry name" value="cyanin_plasto"/>
    <property type="match status" value="1"/>
</dbReference>
<feature type="chain" id="PRO_5046500784" description="Blue (type 1) copper domain-containing protein" evidence="10">
    <location>
        <begin position="18"/>
        <end position="237"/>
    </location>
</feature>
<evidence type="ECO:0000256" key="3">
    <source>
        <dbReference type="ARBA" id="ARBA00005338"/>
    </source>
</evidence>
<evidence type="ECO:0000256" key="8">
    <source>
        <dbReference type="ARBA" id="ARBA00023078"/>
    </source>
</evidence>
<keyword evidence="13" id="KW-1185">Reference proteome</keyword>
<dbReference type="InterPro" id="IPR000923">
    <property type="entry name" value="BlueCu_1"/>
</dbReference>
<dbReference type="PANTHER" id="PTHR34192:SF10">
    <property type="entry name" value="PLASTOCYANIN MAJOR ISOFORM, CHLOROPLASTIC-RELATED"/>
    <property type="match status" value="1"/>
</dbReference>
<keyword evidence="7" id="KW-0186">Copper</keyword>
<dbReference type="PRINTS" id="PR00157">
    <property type="entry name" value="PLASTOCYANIN"/>
</dbReference>
<keyword evidence="4" id="KW-0813">Transport</keyword>
<dbReference type="SUPFAM" id="SSF49503">
    <property type="entry name" value="Cupredoxins"/>
    <property type="match status" value="1"/>
</dbReference>
<evidence type="ECO:0000313" key="13">
    <source>
        <dbReference type="Proteomes" id="UP001165060"/>
    </source>
</evidence>
<dbReference type="PANTHER" id="PTHR34192">
    <property type="entry name" value="PLASTOCYANIN MAJOR ISOFORM, CHLOROPLASTIC-RELATED"/>
    <property type="match status" value="1"/>
</dbReference>
<dbReference type="EMBL" id="BRYB01001412">
    <property type="protein sequence ID" value="GMI25230.1"/>
    <property type="molecule type" value="Genomic_DNA"/>
</dbReference>
<name>A0ABQ6MFB4_9STRA</name>
<evidence type="ECO:0000256" key="6">
    <source>
        <dbReference type="ARBA" id="ARBA00022982"/>
    </source>
</evidence>
<keyword evidence="5" id="KW-0479">Metal-binding</keyword>
<evidence type="ECO:0000256" key="1">
    <source>
        <dbReference type="ARBA" id="ARBA00001973"/>
    </source>
</evidence>
<evidence type="ECO:0000256" key="7">
    <source>
        <dbReference type="ARBA" id="ARBA00023008"/>
    </source>
</evidence>
<dbReference type="Gene3D" id="2.60.40.420">
    <property type="entry name" value="Cupredoxins - blue copper proteins"/>
    <property type="match status" value="1"/>
</dbReference>
<dbReference type="CDD" id="cd04219">
    <property type="entry name" value="Plastocyanin"/>
    <property type="match status" value="1"/>
</dbReference>
<dbReference type="InterPro" id="IPR001235">
    <property type="entry name" value="Copper_blue_Plastocyanin"/>
</dbReference>
<reference evidence="12 13" key="1">
    <citation type="journal article" date="2023" name="Commun. Biol.">
        <title>Genome analysis of Parmales, the sister group of diatoms, reveals the evolutionary specialization of diatoms from phago-mixotrophs to photoautotrophs.</title>
        <authorList>
            <person name="Ban H."/>
            <person name="Sato S."/>
            <person name="Yoshikawa S."/>
            <person name="Yamada K."/>
            <person name="Nakamura Y."/>
            <person name="Ichinomiya M."/>
            <person name="Sato N."/>
            <person name="Blanc-Mathieu R."/>
            <person name="Endo H."/>
            <person name="Kuwata A."/>
            <person name="Ogata H."/>
        </authorList>
    </citation>
    <scope>NUCLEOTIDE SEQUENCE [LARGE SCALE GENOMIC DNA]</scope>
</reference>
<dbReference type="PRINTS" id="PR00156">
    <property type="entry name" value="COPPERBLUE"/>
</dbReference>
<evidence type="ECO:0000259" key="11">
    <source>
        <dbReference type="Pfam" id="PF00127"/>
    </source>
</evidence>
<evidence type="ECO:0000256" key="5">
    <source>
        <dbReference type="ARBA" id="ARBA00022723"/>
    </source>
</evidence>
<keyword evidence="8" id="KW-0793">Thylakoid</keyword>
<dbReference type="InterPro" id="IPR008972">
    <property type="entry name" value="Cupredoxin"/>
</dbReference>
<sequence length="237" mass="25101">MIFKNLILATLLGLSSASSLRASEASPSAEGEHLDLELTLPDGSRSLFPLLPGTQCPAGHQCHVRTSAPVGVSPLTNSIQKGFNSRLQAMVNFEELDGELVKVVESEDRCDRRNAMARAAALAAGVAASFAGGSAYAAETKMVKMGTDSGLLVFEPKTTNICKGDSIKWINNKAGPHNVVFDEDAIPSGVDVEAISMDEQLGEEGDSFTRSFDTAGNYEYYCEPHRGAGMNGMVVVA</sequence>
<evidence type="ECO:0000256" key="2">
    <source>
        <dbReference type="ARBA" id="ARBA00004622"/>
    </source>
</evidence>
<evidence type="ECO:0000256" key="10">
    <source>
        <dbReference type="SAM" id="SignalP"/>
    </source>
</evidence>
<protein>
    <recommendedName>
        <fullName evidence="11">Blue (type 1) copper domain-containing protein</fullName>
    </recommendedName>
</protein>
<dbReference type="PROSITE" id="PS00196">
    <property type="entry name" value="COPPER_BLUE"/>
    <property type="match status" value="1"/>
</dbReference>
<dbReference type="Proteomes" id="UP001165060">
    <property type="component" value="Unassembled WGS sequence"/>
</dbReference>
<gene>
    <name evidence="12" type="ORF">TeGR_g2878</name>
</gene>
<feature type="signal peptide" evidence="10">
    <location>
        <begin position="1"/>
        <end position="17"/>
    </location>
</feature>
<comment type="caution">
    <text evidence="12">The sequence shown here is derived from an EMBL/GenBank/DDBJ whole genome shotgun (WGS) entry which is preliminary data.</text>
</comment>
<evidence type="ECO:0000256" key="4">
    <source>
        <dbReference type="ARBA" id="ARBA00022448"/>
    </source>
</evidence>
<keyword evidence="6" id="KW-0249">Electron transport</keyword>
<dbReference type="InterPro" id="IPR028871">
    <property type="entry name" value="BlueCu_1_BS"/>
</dbReference>
<evidence type="ECO:0000313" key="12">
    <source>
        <dbReference type="EMBL" id="GMI25230.1"/>
    </source>
</evidence>
<accession>A0ABQ6MFB4</accession>
<comment type="similarity">
    <text evidence="3">Belongs to the plastocyanin family.</text>
</comment>
<comment type="subcellular location">
    <subcellularLocation>
        <location evidence="2">Plastid</location>
        <location evidence="2">Chloroplast thylakoid membrane</location>
        <topology evidence="2">Peripheral membrane protein</topology>
        <orientation evidence="2">Lumenal side</orientation>
    </subcellularLocation>
</comment>
<keyword evidence="9" id="KW-0472">Membrane</keyword>
<feature type="domain" description="Blue (type 1) copper" evidence="11">
    <location>
        <begin position="143"/>
        <end position="236"/>
    </location>
</feature>
<organism evidence="12 13">
    <name type="scientific">Tetraparma gracilis</name>
    <dbReference type="NCBI Taxonomy" id="2962635"/>
    <lineage>
        <taxon>Eukaryota</taxon>
        <taxon>Sar</taxon>
        <taxon>Stramenopiles</taxon>
        <taxon>Ochrophyta</taxon>
        <taxon>Bolidophyceae</taxon>
        <taxon>Parmales</taxon>
        <taxon>Triparmaceae</taxon>
        <taxon>Tetraparma</taxon>
    </lineage>
</organism>
<proteinExistence type="inferred from homology"/>
<comment type="cofactor">
    <cofactor evidence="1">
        <name>Cu(2+)</name>
        <dbReference type="ChEBI" id="CHEBI:29036"/>
    </cofactor>
</comment>
<dbReference type="Pfam" id="PF00127">
    <property type="entry name" value="Copper-bind"/>
    <property type="match status" value="1"/>
</dbReference>
<evidence type="ECO:0000256" key="9">
    <source>
        <dbReference type="ARBA" id="ARBA00023136"/>
    </source>
</evidence>